<dbReference type="InterPro" id="IPR036603">
    <property type="entry name" value="RBP11-like"/>
</dbReference>
<dbReference type="GO" id="GO:0006351">
    <property type="term" value="P:DNA-templated transcription"/>
    <property type="evidence" value="ECO:0007669"/>
    <property type="project" value="InterPro"/>
</dbReference>
<dbReference type="GO" id="GO:0000428">
    <property type="term" value="C:DNA-directed RNA polymerase complex"/>
    <property type="evidence" value="ECO:0007669"/>
    <property type="project" value="UniProtKB-KW"/>
</dbReference>
<dbReference type="Gene3D" id="3.30.1360.10">
    <property type="entry name" value="RNA polymerase, RBP11-like subunit"/>
    <property type="match status" value="1"/>
</dbReference>
<proteinExistence type="predicted"/>
<sequence>GYEPVERRKKQKKLEIGIIPIDAIFTPVKRVSFKVENMRVGERTDFDRLFLDIETDGTVTPEEVFFQSSEILIKHFSLLATAFKASKEKEVPEEKAPKKKPAPAKAAASKKAMTVKKKQKKPKKKSK</sequence>
<dbReference type="InterPro" id="IPR011263">
    <property type="entry name" value="DNA-dir_RNA_pol_RpoA/D/Rpb3"/>
</dbReference>
<name>X0Y5M5_9ZZZZ</name>
<evidence type="ECO:0000256" key="2">
    <source>
        <dbReference type="ARBA" id="ARBA00023163"/>
    </source>
</evidence>
<reference evidence="5" key="1">
    <citation type="journal article" date="2014" name="Front. Microbiol.">
        <title>High frequency of phylogenetically diverse reductive dehalogenase-homologous genes in deep subseafloor sedimentary metagenomes.</title>
        <authorList>
            <person name="Kawai M."/>
            <person name="Futagami T."/>
            <person name="Toyoda A."/>
            <person name="Takaki Y."/>
            <person name="Nishi S."/>
            <person name="Hori S."/>
            <person name="Arai W."/>
            <person name="Tsubouchi T."/>
            <person name="Morono Y."/>
            <person name="Uchiyama I."/>
            <person name="Ito T."/>
            <person name="Fujiyama A."/>
            <person name="Inagaki F."/>
            <person name="Takami H."/>
        </authorList>
    </citation>
    <scope>NUCLEOTIDE SEQUENCE</scope>
    <source>
        <strain evidence="5">Expedition CK06-06</strain>
    </source>
</reference>
<dbReference type="AlphaFoldDB" id="X0Y5M5"/>
<feature type="compositionally biased region" description="Basic residues" evidence="3">
    <location>
        <begin position="113"/>
        <end position="127"/>
    </location>
</feature>
<organism evidence="5">
    <name type="scientific">marine sediment metagenome</name>
    <dbReference type="NCBI Taxonomy" id="412755"/>
    <lineage>
        <taxon>unclassified sequences</taxon>
        <taxon>metagenomes</taxon>
        <taxon>ecological metagenomes</taxon>
    </lineage>
</organism>
<dbReference type="GO" id="GO:0003899">
    <property type="term" value="F:DNA-directed RNA polymerase activity"/>
    <property type="evidence" value="ECO:0007669"/>
    <property type="project" value="InterPro"/>
</dbReference>
<accession>X0Y5M5</accession>
<keyword evidence="1" id="KW-0240">DNA-directed RNA polymerase</keyword>
<keyword evidence="2" id="KW-0804">Transcription</keyword>
<feature type="compositionally biased region" description="Basic and acidic residues" evidence="3">
    <location>
        <begin position="86"/>
        <end position="96"/>
    </location>
</feature>
<feature type="compositionally biased region" description="Low complexity" evidence="3">
    <location>
        <begin position="103"/>
        <end position="112"/>
    </location>
</feature>
<feature type="non-terminal residue" evidence="5">
    <location>
        <position position="1"/>
    </location>
</feature>
<evidence type="ECO:0000256" key="1">
    <source>
        <dbReference type="ARBA" id="ARBA00022478"/>
    </source>
</evidence>
<evidence type="ECO:0000313" key="5">
    <source>
        <dbReference type="EMBL" id="GAG51070.1"/>
    </source>
</evidence>
<dbReference type="Pfam" id="PF01193">
    <property type="entry name" value="RNA_pol_L"/>
    <property type="match status" value="1"/>
</dbReference>
<dbReference type="SUPFAM" id="SSF55257">
    <property type="entry name" value="RBP11-like subunits of RNA polymerase"/>
    <property type="match status" value="1"/>
</dbReference>
<protein>
    <recommendedName>
        <fullName evidence="4">DNA-directed RNA polymerase RpoA/D/Rpb3-type domain-containing protein</fullName>
    </recommendedName>
</protein>
<dbReference type="EMBL" id="BARS01050741">
    <property type="protein sequence ID" value="GAG51070.1"/>
    <property type="molecule type" value="Genomic_DNA"/>
</dbReference>
<comment type="caution">
    <text evidence="5">The sequence shown here is derived from an EMBL/GenBank/DDBJ whole genome shotgun (WGS) entry which is preliminary data.</text>
</comment>
<dbReference type="GO" id="GO:0046983">
    <property type="term" value="F:protein dimerization activity"/>
    <property type="evidence" value="ECO:0007669"/>
    <property type="project" value="InterPro"/>
</dbReference>
<feature type="region of interest" description="Disordered" evidence="3">
    <location>
        <begin position="86"/>
        <end position="127"/>
    </location>
</feature>
<feature type="domain" description="DNA-directed RNA polymerase RpoA/D/Rpb3-type" evidence="4">
    <location>
        <begin position="23"/>
        <end position="76"/>
    </location>
</feature>
<evidence type="ECO:0000256" key="3">
    <source>
        <dbReference type="SAM" id="MobiDB-lite"/>
    </source>
</evidence>
<evidence type="ECO:0000259" key="4">
    <source>
        <dbReference type="Pfam" id="PF01193"/>
    </source>
</evidence>
<gene>
    <name evidence="5" type="ORF">S01H1_75696</name>
</gene>